<proteinExistence type="predicted"/>
<protein>
    <submittedName>
        <fullName evidence="1">Uncharacterized protein</fullName>
    </submittedName>
</protein>
<reference evidence="1 2" key="1">
    <citation type="submission" date="2018-08" db="EMBL/GenBank/DDBJ databases">
        <title>The draft genome squence of Brumimicrobium sp. N62.</title>
        <authorList>
            <person name="Du Z.-J."/>
            <person name="Luo H.-R."/>
        </authorList>
    </citation>
    <scope>NUCLEOTIDE SEQUENCE [LARGE SCALE GENOMIC DNA]</scope>
    <source>
        <strain evidence="1 2">N62</strain>
    </source>
</reference>
<sequence>MEQKGNKNWILAVLLTLISVATFGKSPQESTFNLLLSVNSNWKNLKHEIVFTQTPQTEQKLVALHLKNVIAYLENKNTEHLSEKLQIARQSNIKILKEYTLQGTFPSNDFQNSRVPIFIDRNDVFCAVGYIIKENGLEKISREIATNQLFSYLHEIQHPDLIKWQKTSGLTLFELALIQPTYGPPIMVCAAESQVKWTESNNQSNTFDKIIKDEENNVLYAISNADQNGLAHQVMRFNVLSNEWSQVGNEINGDILGIHFFKNELYISVLLPFENFPHQLLKLKRKTFEKTAHFNGNIKNIEVFNSKMYILGSFNHINDKPLTNLACFDGNEFSKFEAYGLNSRNYSEMIAGQTTMYFIQHGGIYKFKNDSIQYLSSIKYHQYIKHYDLDVQEDTLYISSISIGGYYKYSQPIEQTVHMQNMVTPKQYPYGSQFYSNSKMIGQNMIISGNFRANTMQPQINDNRQLQICSNEQSNHWFGEGLIFQSGNIFYPILNEGIVLDFEVIGDRFFILKNNGILSETSLADIQKEVKRMENY</sequence>
<accession>A0A3E1EUF1</accession>
<dbReference type="OrthoDB" id="1466022at2"/>
<organism evidence="1 2">
    <name type="scientific">Brumimicrobium aurantiacum</name>
    <dbReference type="NCBI Taxonomy" id="1737063"/>
    <lineage>
        <taxon>Bacteria</taxon>
        <taxon>Pseudomonadati</taxon>
        <taxon>Bacteroidota</taxon>
        <taxon>Flavobacteriia</taxon>
        <taxon>Flavobacteriales</taxon>
        <taxon>Crocinitomicaceae</taxon>
        <taxon>Brumimicrobium</taxon>
    </lineage>
</organism>
<gene>
    <name evidence="1" type="ORF">DXU93_14465</name>
</gene>
<evidence type="ECO:0000313" key="1">
    <source>
        <dbReference type="EMBL" id="RFC53160.1"/>
    </source>
</evidence>
<dbReference type="AlphaFoldDB" id="A0A3E1EUF1"/>
<evidence type="ECO:0000313" key="2">
    <source>
        <dbReference type="Proteomes" id="UP000257127"/>
    </source>
</evidence>
<dbReference type="Proteomes" id="UP000257127">
    <property type="component" value="Unassembled WGS sequence"/>
</dbReference>
<name>A0A3E1EUF1_9FLAO</name>
<keyword evidence="2" id="KW-1185">Reference proteome</keyword>
<dbReference type="RefSeq" id="WP_116882021.1">
    <property type="nucleotide sequence ID" value="NZ_QURB01000012.1"/>
</dbReference>
<dbReference type="EMBL" id="QURB01000012">
    <property type="protein sequence ID" value="RFC53160.1"/>
    <property type="molecule type" value="Genomic_DNA"/>
</dbReference>
<comment type="caution">
    <text evidence="1">The sequence shown here is derived from an EMBL/GenBank/DDBJ whole genome shotgun (WGS) entry which is preliminary data.</text>
</comment>